<comment type="caution">
    <text evidence="2">The sequence shown here is derived from an EMBL/GenBank/DDBJ whole genome shotgun (WGS) entry which is preliminary data.</text>
</comment>
<organism evidence="2 3">
    <name type="scientific">Dryococelus australis</name>
    <dbReference type="NCBI Taxonomy" id="614101"/>
    <lineage>
        <taxon>Eukaryota</taxon>
        <taxon>Metazoa</taxon>
        <taxon>Ecdysozoa</taxon>
        <taxon>Arthropoda</taxon>
        <taxon>Hexapoda</taxon>
        <taxon>Insecta</taxon>
        <taxon>Pterygota</taxon>
        <taxon>Neoptera</taxon>
        <taxon>Polyneoptera</taxon>
        <taxon>Phasmatodea</taxon>
        <taxon>Verophasmatodea</taxon>
        <taxon>Anareolatae</taxon>
        <taxon>Phasmatidae</taxon>
        <taxon>Eurycanthinae</taxon>
        <taxon>Dryococelus</taxon>
    </lineage>
</organism>
<sequence length="465" mass="52665">MRVTDVSMEQRRNEGPGGGGGTGNLREKPADQRHRPARFSHVNIRSDPAGDQTRIALVGSEQANRSATMAPKSTMLQKYTTYTRQKAKSKYRNRIRLERASQRQSSDTLKRCRERKKIIKVSERVNIHAKQTAVFPTQPTPIFLNNICVHETAVNQDNYIEHLKETAHQLGAPVYSKRVQKSTYGAGAALECNGRVNGRSLRKQADKRHRPARFPRAIIQELDRRESKTSPRRPLPLAPVEESATLQELEQRYEQQVYSLIKTSVSTSTAILAGNIRPLFLQAVHVTAPTWRRVTTSRSWRNYLPAEKRLDAELEQPWVYASVGYLERVHAVIRVLCLSEDCERLETLACINTVLTSTAVNVASHSTVSVSAVSDSPDWQKTGPMLENGEGLMRRLVQLFIPTDLKHWAAYFLLTAVDDKCDKVHILVANFFPPKVVNFYSLEGLRGRRALPQLCAGWQNLRERP</sequence>
<protein>
    <submittedName>
        <fullName evidence="2">Uncharacterized protein</fullName>
    </submittedName>
</protein>
<accession>A0ABQ9H4B3</accession>
<name>A0ABQ9H4B3_9NEOP</name>
<evidence type="ECO:0000313" key="2">
    <source>
        <dbReference type="EMBL" id="KAJ8879133.1"/>
    </source>
</evidence>
<reference evidence="2 3" key="1">
    <citation type="submission" date="2023-02" db="EMBL/GenBank/DDBJ databases">
        <title>LHISI_Scaffold_Assembly.</title>
        <authorList>
            <person name="Stuart O.P."/>
            <person name="Cleave R."/>
            <person name="Magrath M.J.L."/>
            <person name="Mikheyev A.S."/>
        </authorList>
    </citation>
    <scope>NUCLEOTIDE SEQUENCE [LARGE SCALE GENOMIC DNA]</scope>
    <source>
        <strain evidence="2">Daus_M_001</strain>
        <tissue evidence="2">Leg muscle</tissue>
    </source>
</reference>
<feature type="region of interest" description="Disordered" evidence="1">
    <location>
        <begin position="1"/>
        <end position="35"/>
    </location>
</feature>
<dbReference type="Proteomes" id="UP001159363">
    <property type="component" value="Chromosome 6"/>
</dbReference>
<evidence type="ECO:0000313" key="3">
    <source>
        <dbReference type="Proteomes" id="UP001159363"/>
    </source>
</evidence>
<keyword evidence="3" id="KW-1185">Reference proteome</keyword>
<feature type="compositionally biased region" description="Basic and acidic residues" evidence="1">
    <location>
        <begin position="25"/>
        <end position="34"/>
    </location>
</feature>
<gene>
    <name evidence="2" type="ORF">PR048_019739</name>
</gene>
<proteinExistence type="predicted"/>
<evidence type="ECO:0000256" key="1">
    <source>
        <dbReference type="SAM" id="MobiDB-lite"/>
    </source>
</evidence>
<feature type="non-terminal residue" evidence="2">
    <location>
        <position position="465"/>
    </location>
</feature>
<dbReference type="EMBL" id="JARBHB010000007">
    <property type="protein sequence ID" value="KAJ8879133.1"/>
    <property type="molecule type" value="Genomic_DNA"/>
</dbReference>